<keyword evidence="4" id="KW-1185">Reference proteome</keyword>
<dbReference type="STRING" id="493475.GARC_1519"/>
<keyword evidence="1" id="KW-0732">Signal</keyword>
<dbReference type="OrthoDB" id="9840428at2"/>
<evidence type="ECO:0000259" key="2">
    <source>
        <dbReference type="Pfam" id="PF18602"/>
    </source>
</evidence>
<proteinExistence type="predicted"/>
<organism evidence="3 4">
    <name type="scientific">Paraglaciecola arctica BSs20135</name>
    <dbReference type="NCBI Taxonomy" id="493475"/>
    <lineage>
        <taxon>Bacteria</taxon>
        <taxon>Pseudomonadati</taxon>
        <taxon>Pseudomonadota</taxon>
        <taxon>Gammaproteobacteria</taxon>
        <taxon>Alteromonadales</taxon>
        <taxon>Alteromonadaceae</taxon>
        <taxon>Paraglaciecola</taxon>
    </lineage>
</organism>
<feature type="signal peptide" evidence="1">
    <location>
        <begin position="1"/>
        <end position="25"/>
    </location>
</feature>
<dbReference type="RefSeq" id="WP_007618379.1">
    <property type="nucleotide sequence ID" value="NZ_BAEO01000018.1"/>
</dbReference>
<evidence type="ECO:0000313" key="3">
    <source>
        <dbReference type="EMBL" id="GAC18492.1"/>
    </source>
</evidence>
<feature type="domain" description="Rap1a immunity protein" evidence="2">
    <location>
        <begin position="30"/>
        <end position="145"/>
    </location>
</feature>
<dbReference type="InterPro" id="IPR041238">
    <property type="entry name" value="Rap1a"/>
</dbReference>
<gene>
    <name evidence="3" type="ORF">GARC_1519</name>
</gene>
<evidence type="ECO:0000256" key="1">
    <source>
        <dbReference type="SAM" id="SignalP"/>
    </source>
</evidence>
<dbReference type="AlphaFoldDB" id="K6YJY2"/>
<name>K6YJY2_9ALTE</name>
<feature type="chain" id="PRO_5003897533" description="Rap1a immunity protein domain-containing protein" evidence="1">
    <location>
        <begin position="26"/>
        <end position="147"/>
    </location>
</feature>
<sequence length="147" mass="16182">MLKTILVQISLVIMLMAGSPFYAQAIEKMSAADLQAVCQAFDNNSESMTIDKDQSLCAMYLKGYLAGEKLYRAEKIPAATFRQKALESRAGGLLEKYQLADDVSYCIPKSSTIKDIALLINKQKPASDSSAESLIKNVLKQNFQCSE</sequence>
<accession>K6YJY2</accession>
<evidence type="ECO:0000313" key="4">
    <source>
        <dbReference type="Proteomes" id="UP000006327"/>
    </source>
</evidence>
<protein>
    <recommendedName>
        <fullName evidence="2">Rap1a immunity protein domain-containing protein</fullName>
    </recommendedName>
</protein>
<dbReference type="Pfam" id="PF18602">
    <property type="entry name" value="Rap1a"/>
    <property type="match status" value="1"/>
</dbReference>
<dbReference type="Proteomes" id="UP000006327">
    <property type="component" value="Unassembled WGS sequence"/>
</dbReference>
<comment type="caution">
    <text evidence="3">The sequence shown here is derived from an EMBL/GenBank/DDBJ whole genome shotgun (WGS) entry which is preliminary data.</text>
</comment>
<dbReference type="EMBL" id="BAEO01000018">
    <property type="protein sequence ID" value="GAC18492.1"/>
    <property type="molecule type" value="Genomic_DNA"/>
</dbReference>
<reference evidence="3 4" key="1">
    <citation type="journal article" date="2017" name="Antonie Van Leeuwenhoek">
        <title>Rhizobium rhizosphaerae sp. nov., a novel species isolated from rice rhizosphere.</title>
        <authorList>
            <person name="Zhao J.J."/>
            <person name="Zhang J."/>
            <person name="Zhang R.J."/>
            <person name="Zhang C.W."/>
            <person name="Yin H.Q."/>
            <person name="Zhang X.X."/>
        </authorList>
    </citation>
    <scope>NUCLEOTIDE SEQUENCE [LARGE SCALE GENOMIC DNA]</scope>
    <source>
        <strain evidence="3 4">BSs20135</strain>
    </source>
</reference>